<accession>A0ABQ9P3P1</accession>
<evidence type="ECO:0000256" key="14">
    <source>
        <dbReference type="ARBA" id="ARBA00023004"/>
    </source>
</evidence>
<keyword evidence="13 22" id="KW-0067">ATP-binding</keyword>
<evidence type="ECO:0000259" key="27">
    <source>
        <dbReference type="Pfam" id="PF13087"/>
    </source>
</evidence>
<evidence type="ECO:0000256" key="5">
    <source>
        <dbReference type="ARBA" id="ARBA00022705"/>
    </source>
</evidence>
<evidence type="ECO:0000256" key="19">
    <source>
        <dbReference type="ARBA" id="ARBA00023242"/>
    </source>
</evidence>
<feature type="region of interest" description="Disordered" evidence="23">
    <location>
        <begin position="1"/>
        <end position="20"/>
    </location>
</feature>
<dbReference type="InterPro" id="IPR041679">
    <property type="entry name" value="DNA2/NAM7-like_C"/>
</dbReference>
<dbReference type="PANTHER" id="PTHR10887">
    <property type="entry name" value="DNA2/NAM7 HELICASE FAMILY"/>
    <property type="match status" value="1"/>
</dbReference>
<dbReference type="Pfam" id="PF21123">
    <property type="entry name" value="Dna2_Rift"/>
    <property type="match status" value="1"/>
</dbReference>
<keyword evidence="9 29" id="KW-0255">Endonuclease</keyword>
<evidence type="ECO:0000256" key="13">
    <source>
        <dbReference type="ARBA" id="ARBA00022840"/>
    </source>
</evidence>
<feature type="compositionally biased region" description="Polar residues" evidence="23">
    <location>
        <begin position="331"/>
        <end position="342"/>
    </location>
</feature>
<comment type="caution">
    <text evidence="29">The sequence shown here is derived from an EMBL/GenBank/DDBJ whole genome shotgun (WGS) entry which is preliminary data.</text>
</comment>
<dbReference type="InterPro" id="IPR026851">
    <property type="entry name" value="Dna2/JHS1_DEXXQ-box"/>
</dbReference>
<keyword evidence="30" id="KW-1185">Reference proteome</keyword>
<keyword evidence="6 22" id="KW-0540">Nuclease</keyword>
<dbReference type="InterPro" id="IPR022765">
    <property type="entry name" value="Dna2/Cas4_DUF83"/>
</dbReference>
<feature type="compositionally biased region" description="Polar residues" evidence="23">
    <location>
        <begin position="108"/>
        <end position="122"/>
    </location>
</feature>
<dbReference type="InterPro" id="IPR041677">
    <property type="entry name" value="DNA2/NAM7_AAA_11"/>
</dbReference>
<dbReference type="InterPro" id="IPR027417">
    <property type="entry name" value="P-loop_NTPase"/>
</dbReference>
<evidence type="ECO:0000256" key="12">
    <source>
        <dbReference type="ARBA" id="ARBA00022806"/>
    </source>
</evidence>
<comment type="similarity">
    <text evidence="3 22">Belongs to the DNA2/NAM7 helicase family.</text>
</comment>
<keyword evidence="7 22" id="KW-0479">Metal-binding</keyword>
<evidence type="ECO:0000256" key="18">
    <source>
        <dbReference type="ARBA" id="ARBA00023204"/>
    </source>
</evidence>
<evidence type="ECO:0000259" key="25">
    <source>
        <dbReference type="Pfam" id="PF08696"/>
    </source>
</evidence>
<feature type="region of interest" description="Disordered" evidence="23">
    <location>
        <begin position="108"/>
        <end position="153"/>
    </location>
</feature>
<feature type="compositionally biased region" description="Basic and acidic residues" evidence="23">
    <location>
        <begin position="343"/>
        <end position="354"/>
    </location>
</feature>
<feature type="region of interest" description="Disordered" evidence="23">
    <location>
        <begin position="63"/>
        <end position="84"/>
    </location>
</feature>
<comment type="subcellular location">
    <subcellularLocation>
        <location evidence="2">Mitochondrion</location>
    </subcellularLocation>
    <subcellularLocation>
        <location evidence="22">Nucleus</location>
    </subcellularLocation>
    <subcellularLocation>
        <location evidence="22">Chromosome</location>
    </subcellularLocation>
</comment>
<evidence type="ECO:0000256" key="4">
    <source>
        <dbReference type="ARBA" id="ARBA00022485"/>
    </source>
</evidence>
<keyword evidence="11 22" id="KW-0378">Hydrolase</keyword>
<dbReference type="CDD" id="cd22318">
    <property type="entry name" value="DNA2_N-like"/>
    <property type="match status" value="1"/>
</dbReference>
<keyword evidence="10 22" id="KW-0227">DNA damage</keyword>
<name>A0ABQ9P3P1_9PEZI</name>
<evidence type="ECO:0000256" key="21">
    <source>
        <dbReference type="ARBA" id="ARBA00047995"/>
    </source>
</evidence>
<sequence length="1685" mass="185433">MVTPPIKASSQSRSKLKAFQFVEGRPSSKLGLEGEDKENESVPAPNGVDSACLDSAIRLQGKVSAPVQSKTAPPSTPAPRLPLADLIGNLDNASRRNITAVRSPDETLSWNHVRSPRSSQRTVGGARSQRRRSRSSSPASSPTEEASNFFPGDKDALDLQRLSHALKTPQADPAAELWSRYAVQNTTDTPTAKKATQFAHLIGNSSPHSASEVGSVGGLRRWVSCGVEWPTPNSKRRRTTGGFREHAGSVIQVGHSSANAVPTEAKASKLCLLVERIQETLRNPHKDTPRAPSSSSPLPETRNLNTEQTAPVASPFQKLSPIQERTDEPTAKSSQPEAGNQSESDHEKRSDKSSSEFGDADIDTDMLEAIDVASGTVAPAHQVVEQPFPDVSFEAEAPKDEQVMPPLAVVIAVAQQAQQQPQAISPTDDDEFDEFDDGDDVFAADLEKLTSLYDERRTTEQQTEKERELAPFDIPSAIAIAQDPGGVLSDDEFGGDDIDVEHLAAAEAVATQVFKAGECTQSPKERDARAIQRYLIASVFEGDYQDERGRTRPEKVLLVDDEKSKCTKAITLREAWFDTPCAKGSHVHVIGEFSATGQCHITNASNMLILHPDHLISATVVADSFSCMRRAVLQDRIKATSAASIPSLYGTMLHQLFQQALSANRWDTDFLYQLIDELIPKHYETLAELNLEVAGVTEDMRSRLPEMQSWAGIFMKARPGPDAVVKDRNNKQVLMSVNKLLDVEEHVWSPAHGLKGNIDATVQVHMHDEQGDRTLTVPFEIKSGKDNGATAHRAQTALYTLLLSDRYDIEAAYGILYYMESSEISRIPALRHELVHMVMQRNLLACYVRERLELPPMLSDSFLCKNCYAKDPCLLYHKLAEDGTGSELRSKDYFDQLVKHLKPKDQDFFKKWDMLLTKEESEMMKFRRELWSMLSSEREKLGRCFANVIIEPGSASEHPEEGKIHRFRYTLVKQNAAPGFSFNESQITVGEPIVISDEKGHFALANGFVTNVRKRCIAVTVDKRLNNARARRQGFHLENNQTFTGIMDVSEQGQVNRVSQSQDDEQPILYRLDKDEFSNGMAMVRNNLIQIMDDKVFKARELRQLIIDGIAPTFNPSPTAYKLPTQLSQMAINSDQNAAIEKVMSAQQCALVLGMPGTGKTTTIAHIIRALVAKGKSVLLTSYTHTAVDNILLKIRNDNIGILRLGAVVRVHPEVQEFAELAAKPKKSLDELKDSWEKSPVVATTCLGISHSIFSRRIFDYCIVDEASQITLPVCLGPIRMARKFILVGDHFQLPPLVQNKEALEGGLDVSLFKLLSERHPEAVVNLEHQYRMCAEIMHLSNTLIYSGRLKCGNEAVAQRSLTISNPDAIRQHHYTTSSPKSPSVSSIPSSVCPGPIAPTCYLSSVLSPTNKVLFLNTDALPGSTESLSGTRMINALEATLTTHLVATFLSSGVPAHDIGVITFYRSQLALLRQSLCHISSPHRDTAAMEMHTADKFQGRDKEVVLVSCVRSNAALQVGELLKDWRRVNVAVTRARSKLVILGSAKTLAGNELLGDLVKICKAKGWLYDLPTNAVEGHIFEEMGVGTQVTPLGKGREAVAERMPVGKTLEMEPSPTRAPALGMAKRGGKALSSLKGAQVNARINPLRKPFKVPEKVGRVGKKGIVGSRPVLRDIVNDALADVFSQ</sequence>
<evidence type="ECO:0000256" key="17">
    <source>
        <dbReference type="ARBA" id="ARBA00023128"/>
    </source>
</evidence>
<dbReference type="Pfam" id="PF13087">
    <property type="entry name" value="AAA_12"/>
    <property type="match status" value="1"/>
</dbReference>
<dbReference type="InterPro" id="IPR047187">
    <property type="entry name" value="SF1_C_Upf1"/>
</dbReference>
<dbReference type="CDD" id="cd18808">
    <property type="entry name" value="SF1_C_Upf1"/>
    <property type="match status" value="1"/>
</dbReference>
<feature type="domain" description="DNA2/NAM7 helicase helicase" evidence="26">
    <location>
        <begin position="1132"/>
        <end position="1219"/>
    </location>
</feature>
<evidence type="ECO:0000256" key="22">
    <source>
        <dbReference type="RuleBase" id="RU367041"/>
    </source>
</evidence>
<dbReference type="EMBL" id="JAPDRL010000006">
    <property type="protein sequence ID" value="KAJ9668688.1"/>
    <property type="molecule type" value="Genomic_DNA"/>
</dbReference>
<evidence type="ECO:0000256" key="15">
    <source>
        <dbReference type="ARBA" id="ARBA00023014"/>
    </source>
</evidence>
<dbReference type="Gene3D" id="3.90.320.10">
    <property type="match status" value="1"/>
</dbReference>
<dbReference type="CDD" id="cd18041">
    <property type="entry name" value="DEXXQc_DNA2"/>
    <property type="match status" value="1"/>
</dbReference>
<keyword evidence="16 22" id="KW-0238">DNA-binding</keyword>
<evidence type="ECO:0000256" key="8">
    <source>
        <dbReference type="ARBA" id="ARBA00022741"/>
    </source>
</evidence>
<dbReference type="EC" id="3.6.4.12" evidence="22"/>
<keyword evidence="20 22" id="KW-0511">Multifunctional enzyme</keyword>
<keyword evidence="12 22" id="KW-0347">Helicase</keyword>
<evidence type="ECO:0000256" key="3">
    <source>
        <dbReference type="ARBA" id="ARBA00007913"/>
    </source>
</evidence>
<dbReference type="EC" id="3.1.-.-" evidence="22"/>
<evidence type="ECO:0000256" key="6">
    <source>
        <dbReference type="ARBA" id="ARBA00022722"/>
    </source>
</evidence>
<feature type="domain" description="DNA2/NAM7 helicase-like C-terminal" evidence="27">
    <location>
        <begin position="1308"/>
        <end position="1545"/>
    </location>
</feature>
<dbReference type="InterPro" id="IPR011604">
    <property type="entry name" value="PDDEXK-like_dom_sf"/>
</dbReference>
<evidence type="ECO:0000256" key="16">
    <source>
        <dbReference type="ARBA" id="ARBA00023125"/>
    </source>
</evidence>
<dbReference type="SUPFAM" id="SSF52540">
    <property type="entry name" value="P-loop containing nucleoside triphosphate hydrolases"/>
    <property type="match status" value="1"/>
</dbReference>
<feature type="domain" description="DNA2/NAM7 helicase helicase" evidence="26">
    <location>
        <begin position="1237"/>
        <end position="1300"/>
    </location>
</feature>
<dbReference type="GO" id="GO:0016787">
    <property type="term" value="F:hydrolase activity"/>
    <property type="evidence" value="ECO:0007669"/>
    <property type="project" value="UniProtKB-KW"/>
</dbReference>
<dbReference type="Pfam" id="PF01930">
    <property type="entry name" value="Cas_Cas4"/>
    <property type="match status" value="1"/>
</dbReference>
<evidence type="ECO:0000256" key="10">
    <source>
        <dbReference type="ARBA" id="ARBA00022763"/>
    </source>
</evidence>
<keyword evidence="8 22" id="KW-0547">Nucleotide-binding</keyword>
<gene>
    <name evidence="29" type="primary">dna2</name>
    <name evidence="29" type="ORF">H2201_001331</name>
</gene>
<evidence type="ECO:0000313" key="30">
    <source>
        <dbReference type="Proteomes" id="UP001172684"/>
    </source>
</evidence>
<dbReference type="PANTHER" id="PTHR10887:SF433">
    <property type="entry name" value="DNA REPLICATION ATP-DEPENDENT HELICASE_NUCLEASE DNA2"/>
    <property type="match status" value="1"/>
</dbReference>
<dbReference type="GO" id="GO:0004519">
    <property type="term" value="F:endonuclease activity"/>
    <property type="evidence" value="ECO:0007669"/>
    <property type="project" value="UniProtKB-KW"/>
</dbReference>
<feature type="region of interest" description="Disordered" evidence="23">
    <location>
        <begin position="281"/>
        <end position="366"/>
    </location>
</feature>
<comment type="cofactor">
    <cofactor evidence="1">
        <name>[4Fe-4S] cluster</name>
        <dbReference type="ChEBI" id="CHEBI:49883"/>
    </cofactor>
</comment>
<evidence type="ECO:0000256" key="1">
    <source>
        <dbReference type="ARBA" id="ARBA00001966"/>
    </source>
</evidence>
<protein>
    <recommendedName>
        <fullName evidence="22">DNA replication ATP-dependent helicase/nuclease</fullName>
        <ecNumber evidence="22">3.1.-.-</ecNumber>
        <ecNumber evidence="22">3.6.4.12</ecNumber>
    </recommendedName>
</protein>
<evidence type="ECO:0000313" key="29">
    <source>
        <dbReference type="EMBL" id="KAJ9668688.1"/>
    </source>
</evidence>
<feature type="compositionally biased region" description="Polar residues" evidence="23">
    <location>
        <begin position="291"/>
        <end position="311"/>
    </location>
</feature>
<dbReference type="Gene3D" id="3.40.50.300">
    <property type="entry name" value="P-loop containing nucleotide triphosphate hydrolases"/>
    <property type="match status" value="2"/>
</dbReference>
<keyword evidence="4 22" id="KW-0004">4Fe-4S</keyword>
<feature type="domain" description="DNA replication factor Dna2 N-terminal" evidence="25">
    <location>
        <begin position="562"/>
        <end position="764"/>
    </location>
</feature>
<organism evidence="29 30">
    <name type="scientific">Coniosporium apollinis</name>
    <dbReference type="NCBI Taxonomy" id="61459"/>
    <lineage>
        <taxon>Eukaryota</taxon>
        <taxon>Fungi</taxon>
        <taxon>Dikarya</taxon>
        <taxon>Ascomycota</taxon>
        <taxon>Pezizomycotina</taxon>
        <taxon>Dothideomycetes</taxon>
        <taxon>Dothideomycetes incertae sedis</taxon>
        <taxon>Coniosporium</taxon>
    </lineage>
</organism>
<reference evidence="29" key="1">
    <citation type="submission" date="2022-10" db="EMBL/GenBank/DDBJ databases">
        <title>Culturing micro-colonial fungi from biological soil crusts in the Mojave desert and describing Neophaeococcomyces mojavensis, and introducing the new genera and species Taxawa tesnikishii.</title>
        <authorList>
            <person name="Kurbessoian T."/>
            <person name="Stajich J.E."/>
        </authorList>
    </citation>
    <scope>NUCLEOTIDE SEQUENCE</scope>
    <source>
        <strain evidence="29">TK_1</strain>
    </source>
</reference>
<dbReference type="Pfam" id="PF13086">
    <property type="entry name" value="AAA_11"/>
    <property type="match status" value="2"/>
</dbReference>
<dbReference type="Proteomes" id="UP001172684">
    <property type="component" value="Unassembled WGS sequence"/>
</dbReference>
<dbReference type="InterPro" id="IPR014808">
    <property type="entry name" value="DNA_replication_fac_Dna2_N"/>
</dbReference>
<dbReference type="InterPro" id="IPR045055">
    <property type="entry name" value="DNA2/NAM7-like"/>
</dbReference>
<evidence type="ECO:0000256" key="2">
    <source>
        <dbReference type="ARBA" id="ARBA00004173"/>
    </source>
</evidence>
<keyword evidence="15 22" id="KW-0411">Iron-sulfur</keyword>
<feature type="domain" description="DNA2 rift barrel" evidence="28">
    <location>
        <begin position="935"/>
        <end position="1027"/>
    </location>
</feature>
<proteinExistence type="inferred from homology"/>
<evidence type="ECO:0000259" key="28">
    <source>
        <dbReference type="Pfam" id="PF21123"/>
    </source>
</evidence>
<feature type="domain" description="DUF83" evidence="24">
    <location>
        <begin position="776"/>
        <end position="874"/>
    </location>
</feature>
<dbReference type="Pfam" id="PF08696">
    <property type="entry name" value="Dna2"/>
    <property type="match status" value="1"/>
</dbReference>
<evidence type="ECO:0000259" key="26">
    <source>
        <dbReference type="Pfam" id="PF13086"/>
    </source>
</evidence>
<keyword evidence="14 22" id="KW-0408">Iron</keyword>
<keyword evidence="22" id="KW-0158">Chromosome</keyword>
<comment type="catalytic activity">
    <reaction evidence="21 22">
        <text>ATP + H2O = ADP + phosphate + H(+)</text>
        <dbReference type="Rhea" id="RHEA:13065"/>
        <dbReference type="ChEBI" id="CHEBI:15377"/>
        <dbReference type="ChEBI" id="CHEBI:15378"/>
        <dbReference type="ChEBI" id="CHEBI:30616"/>
        <dbReference type="ChEBI" id="CHEBI:43474"/>
        <dbReference type="ChEBI" id="CHEBI:456216"/>
        <dbReference type="EC" id="3.6.4.12"/>
    </reaction>
</comment>
<evidence type="ECO:0000256" key="23">
    <source>
        <dbReference type="SAM" id="MobiDB-lite"/>
    </source>
</evidence>
<evidence type="ECO:0000256" key="9">
    <source>
        <dbReference type="ARBA" id="ARBA00022759"/>
    </source>
</evidence>
<evidence type="ECO:0000259" key="24">
    <source>
        <dbReference type="Pfam" id="PF01930"/>
    </source>
</evidence>
<feature type="region of interest" description="Disordered" evidence="23">
    <location>
        <begin position="25"/>
        <end position="50"/>
    </location>
</feature>
<evidence type="ECO:0000256" key="7">
    <source>
        <dbReference type="ARBA" id="ARBA00022723"/>
    </source>
</evidence>
<keyword evidence="17" id="KW-0496">Mitochondrion</keyword>
<dbReference type="GO" id="GO:0003678">
    <property type="term" value="F:DNA helicase activity"/>
    <property type="evidence" value="ECO:0007669"/>
    <property type="project" value="UniProtKB-EC"/>
</dbReference>
<keyword evidence="18 22" id="KW-0234">DNA repair</keyword>
<comment type="function">
    <text evidence="22">Key enzyme involved in DNA replication and DNA repair. Involved in Okazaki fragments processing by cleaving long flaps that escape FEN1: flaps that are longer than 27 nucleotides are coated by replication protein A complex (RPA), leading to recruit DNA2 which cleaves the flap until it is too short to bind RPA and becomes a substrate for FEN1. Also involved in 5'-end resection of DNA during double-strand break (DSB) repair by mediating the cleavage of 5'-ssDNA.</text>
</comment>
<evidence type="ECO:0000256" key="20">
    <source>
        <dbReference type="ARBA" id="ARBA00023268"/>
    </source>
</evidence>
<evidence type="ECO:0000256" key="11">
    <source>
        <dbReference type="ARBA" id="ARBA00022801"/>
    </source>
</evidence>
<keyword evidence="5 22" id="KW-0235">DNA replication</keyword>
<dbReference type="InterPro" id="IPR048459">
    <property type="entry name" value="DNA2_Rift"/>
</dbReference>
<keyword evidence="19 22" id="KW-0539">Nucleus</keyword>